<dbReference type="GO" id="GO:0004843">
    <property type="term" value="F:cysteine-type deubiquitinase activity"/>
    <property type="evidence" value="ECO:0007669"/>
    <property type="project" value="UniProtKB-EC"/>
</dbReference>
<feature type="domain" description="UBP34/UBP24/USP9X/USP9Y-like ARM repeat region" evidence="5">
    <location>
        <begin position="610"/>
        <end position="829"/>
    </location>
</feature>
<comment type="caution">
    <text evidence="6">The sequence shown here is derived from an EMBL/GenBank/DDBJ whole genome shotgun (WGS) entry which is preliminary data.</text>
</comment>
<feature type="compositionally biased region" description="Low complexity" evidence="4">
    <location>
        <begin position="462"/>
        <end position="480"/>
    </location>
</feature>
<keyword evidence="2" id="KW-0833">Ubl conjugation pathway</keyword>
<feature type="compositionally biased region" description="Basic and acidic residues" evidence="4">
    <location>
        <begin position="81"/>
        <end position="94"/>
    </location>
</feature>
<dbReference type="Pfam" id="PF25010">
    <property type="entry name" value="ARM_UBP24_USP9X-Y"/>
    <property type="match status" value="2"/>
</dbReference>
<evidence type="ECO:0000256" key="2">
    <source>
        <dbReference type="ARBA" id="ARBA00022786"/>
    </source>
</evidence>
<dbReference type="EMBL" id="MU825411">
    <property type="protein sequence ID" value="KAJ7390777.1"/>
    <property type="molecule type" value="Genomic_DNA"/>
</dbReference>
<dbReference type="InterPro" id="IPR056850">
    <property type="entry name" value="ARM_UBP34_24_USP9X_Y"/>
</dbReference>
<evidence type="ECO:0000256" key="3">
    <source>
        <dbReference type="ARBA" id="ARBA00022801"/>
    </source>
</evidence>
<feature type="compositionally biased region" description="Low complexity" evidence="4">
    <location>
        <begin position="444"/>
        <end position="455"/>
    </location>
</feature>
<evidence type="ECO:0000256" key="4">
    <source>
        <dbReference type="SAM" id="MobiDB-lite"/>
    </source>
</evidence>
<feature type="domain" description="UBP34/UBP24/USP9X/USP9Y-like ARM repeat region" evidence="5">
    <location>
        <begin position="261"/>
        <end position="395"/>
    </location>
</feature>
<accession>A0A9X0D803</accession>
<evidence type="ECO:0000259" key="5">
    <source>
        <dbReference type="Pfam" id="PF25010"/>
    </source>
</evidence>
<sequence length="1149" mass="129381">MSDCCKELLLIVDKYSSENPEFGKDDVVEVVSFVLSWPQRQCRCIFRDQLHLARLEDLLQHLLKCAIDRICELRVPAVEDGGKKGNESSDDRSDVGSSEWSQPDKERLFLAVGKIFQLPFPFYQVRKIHLLRQETTSKDCSKYCDVNDGEVPEALLINVAYFCDNGGLSAIREAFQDADPTALPFPIAHHLINIVTQLRLWFSIQAIMQYIIPLRRPVIRYLCKLTDKDLRQPDGRVMVDSMWSAVKGPVESGPICDKDSLDLAFKYFTSSTLTVRLAGLSQIANQVHMFMDLFQTDPAAEIDRQCLCTELSQWLIENKLVEHLFGPNLHVELLKQSQIILNYLARETCLTTSHLDCIWIAAQLKHASRYVHDLLTVLTKHMDMPSILYLLDLVSKLPPMTHTRQTLYLASVLIRIVWRAGLSSAVAESGPSVHTNSPVHGPMTSGSTSAAVASAMQRKFSRTASLSQSSSRSGSLSDISCDGEQLDMDESPTHRQQKYTHLSSQGSADMDTEEMPHPPDLRQSYPGQAEDYSSQEKTGGEDADIDSTSCTNSRVSSLSDRRDLDEFDVVQEDLTQLKTVAALRVMQDGGDERERSLGFDLNTVCEEGKTLLWDLIQDDNAIHLADGLVQEAEKLLCQLICYTGEKKIRMKFIEGCVANLAANRSVVMSIQLLPKLFSSFQQFVSGDQGPHWVTAWASRELNMMELFFNNVTHYVESIARGDTTSNSLYSPIEEIQARLQYLSSVFSCELSHQDFKLSASQVDVLWHCLVCDSESSDDTLEWFLQQAQSKEFHALDASALQYIFTEKLPSLPPDKFSMTGLHLLQQLYKMFKYSDVKPCDPTKLCGIDQLWNIAVQARSTEVSWAAITYLNSLYINANGGSLKFEDEFIQRCMTIIGGASKHLNMEQNLPDNGERIAFTEESHRELQKKVRISFASVVAGRKRNNLSSADSSEANRETLSHQSHVPTCWPLRQEVTFWCKQLQEKLRKEPQLGDSSSQHTPLSPFSPQLHPPFRLISQGHELTPDLDEKSLAEVGFKDLQLVFVSVGAVRRDRHHDSGYIPSSSLPSPDWDSTPMIILLQEQYFEQLFSFLEALDCFVASKSSTSEKSLPGSSTLLQMSEERVAIDDALDQIDEMDIGSEHEDKPHCSL</sequence>
<proteinExistence type="predicted"/>
<keyword evidence="7" id="KW-1185">Reference proteome</keyword>
<keyword evidence="1" id="KW-0645">Protease</keyword>
<dbReference type="Proteomes" id="UP001163046">
    <property type="component" value="Unassembled WGS sequence"/>
</dbReference>
<organism evidence="6 7">
    <name type="scientific">Desmophyllum pertusum</name>
    <dbReference type="NCBI Taxonomy" id="174260"/>
    <lineage>
        <taxon>Eukaryota</taxon>
        <taxon>Metazoa</taxon>
        <taxon>Cnidaria</taxon>
        <taxon>Anthozoa</taxon>
        <taxon>Hexacorallia</taxon>
        <taxon>Scleractinia</taxon>
        <taxon>Caryophylliina</taxon>
        <taxon>Caryophylliidae</taxon>
        <taxon>Desmophyllum</taxon>
    </lineage>
</organism>
<dbReference type="OrthoDB" id="289038at2759"/>
<dbReference type="AlphaFoldDB" id="A0A9X0D803"/>
<reference evidence="6" key="1">
    <citation type="submission" date="2023-01" db="EMBL/GenBank/DDBJ databases">
        <title>Genome assembly of the deep-sea coral Lophelia pertusa.</title>
        <authorList>
            <person name="Herrera S."/>
            <person name="Cordes E."/>
        </authorList>
    </citation>
    <scope>NUCLEOTIDE SEQUENCE</scope>
    <source>
        <strain evidence="6">USNM1676648</strain>
        <tissue evidence="6">Polyp</tissue>
    </source>
</reference>
<dbReference type="GO" id="GO:0006508">
    <property type="term" value="P:proteolysis"/>
    <property type="evidence" value="ECO:0007669"/>
    <property type="project" value="UniProtKB-KW"/>
</dbReference>
<protein>
    <submittedName>
        <fullName evidence="6">Ubiquitin carboxyl-terminal hydrolase 34</fullName>
        <ecNumber evidence="6">3.4.19.12</ecNumber>
    </submittedName>
</protein>
<evidence type="ECO:0000256" key="1">
    <source>
        <dbReference type="ARBA" id="ARBA00022670"/>
    </source>
</evidence>
<keyword evidence="3 6" id="KW-0378">Hydrolase</keyword>
<gene>
    <name evidence="6" type="primary">USP34_1</name>
    <name evidence="6" type="ORF">OS493_022335</name>
</gene>
<dbReference type="EC" id="3.4.19.12" evidence="6"/>
<feature type="region of interest" description="Disordered" evidence="4">
    <location>
        <begin position="429"/>
        <end position="557"/>
    </location>
</feature>
<feature type="region of interest" description="Disordered" evidence="4">
    <location>
        <begin position="81"/>
        <end position="100"/>
    </location>
</feature>
<evidence type="ECO:0000313" key="7">
    <source>
        <dbReference type="Proteomes" id="UP001163046"/>
    </source>
</evidence>
<name>A0A9X0D803_9CNID</name>
<evidence type="ECO:0000313" key="6">
    <source>
        <dbReference type="EMBL" id="KAJ7390777.1"/>
    </source>
</evidence>